<reference evidence="9 10" key="1">
    <citation type="submission" date="2020-01" db="EMBL/GenBank/DDBJ databases">
        <title>Paenibacillus sp. nov., isolated from tomato rhizosphere.</title>
        <authorList>
            <person name="Weon H.-Y."/>
            <person name="Lee S.A."/>
        </authorList>
    </citation>
    <scope>NUCLEOTIDE SEQUENCE [LARGE SCALE GENOMIC DNA]</scope>
    <source>
        <strain evidence="9 10">12200R-189</strain>
    </source>
</reference>
<evidence type="ECO:0000256" key="3">
    <source>
        <dbReference type="ARBA" id="ARBA00022448"/>
    </source>
</evidence>
<name>A0A6C0FZZ1_9BACL</name>
<organism evidence="9 10">
    <name type="scientific">Paenibacillus lycopersici</name>
    <dbReference type="NCBI Taxonomy" id="2704462"/>
    <lineage>
        <taxon>Bacteria</taxon>
        <taxon>Bacillati</taxon>
        <taxon>Bacillota</taxon>
        <taxon>Bacilli</taxon>
        <taxon>Bacillales</taxon>
        <taxon>Paenibacillaceae</taxon>
        <taxon>Paenibacillus</taxon>
    </lineage>
</organism>
<keyword evidence="7 8" id="KW-0472">Membrane</keyword>
<feature type="transmembrane region" description="Helical" evidence="8">
    <location>
        <begin position="105"/>
        <end position="126"/>
    </location>
</feature>
<feature type="transmembrane region" description="Helical" evidence="8">
    <location>
        <begin position="80"/>
        <end position="99"/>
    </location>
</feature>
<evidence type="ECO:0000256" key="8">
    <source>
        <dbReference type="SAM" id="Phobius"/>
    </source>
</evidence>
<keyword evidence="3" id="KW-0813">Transport</keyword>
<feature type="transmembrane region" description="Helical" evidence="8">
    <location>
        <begin position="332"/>
        <end position="351"/>
    </location>
</feature>
<feature type="transmembrane region" description="Helical" evidence="8">
    <location>
        <begin position="7"/>
        <end position="26"/>
    </location>
</feature>
<evidence type="ECO:0000256" key="2">
    <source>
        <dbReference type="ARBA" id="ARBA00007998"/>
    </source>
</evidence>
<dbReference type="Pfam" id="PF03845">
    <property type="entry name" value="Spore_permease"/>
    <property type="match status" value="1"/>
</dbReference>
<evidence type="ECO:0000313" key="9">
    <source>
        <dbReference type="EMBL" id="QHT61103.1"/>
    </source>
</evidence>
<feature type="transmembrane region" description="Helical" evidence="8">
    <location>
        <begin position="138"/>
        <end position="161"/>
    </location>
</feature>
<dbReference type="PANTHER" id="PTHR34975:SF2">
    <property type="entry name" value="SPORE GERMINATION PROTEIN A2"/>
    <property type="match status" value="1"/>
</dbReference>
<evidence type="ECO:0000256" key="5">
    <source>
        <dbReference type="ARBA" id="ARBA00022692"/>
    </source>
</evidence>
<dbReference type="GO" id="GO:0009847">
    <property type="term" value="P:spore germination"/>
    <property type="evidence" value="ECO:0007669"/>
    <property type="project" value="InterPro"/>
</dbReference>
<dbReference type="GO" id="GO:0016020">
    <property type="term" value="C:membrane"/>
    <property type="evidence" value="ECO:0007669"/>
    <property type="project" value="UniProtKB-SubCell"/>
</dbReference>
<dbReference type="KEGG" id="plyc:GXP70_14835"/>
<gene>
    <name evidence="9" type="ORF">GXP70_14835</name>
</gene>
<keyword evidence="10" id="KW-1185">Reference proteome</keyword>
<comment type="subcellular location">
    <subcellularLocation>
        <location evidence="1">Membrane</location>
        <topology evidence="1">Multi-pass membrane protein</topology>
    </subcellularLocation>
</comment>
<keyword evidence="6 8" id="KW-1133">Transmembrane helix</keyword>
<dbReference type="RefSeq" id="WP_162357542.1">
    <property type="nucleotide sequence ID" value="NZ_CP048209.1"/>
</dbReference>
<dbReference type="AlphaFoldDB" id="A0A6C0FZZ1"/>
<dbReference type="EMBL" id="CP048209">
    <property type="protein sequence ID" value="QHT61103.1"/>
    <property type="molecule type" value="Genomic_DNA"/>
</dbReference>
<feature type="transmembrane region" description="Helical" evidence="8">
    <location>
        <begin position="214"/>
        <end position="237"/>
    </location>
</feature>
<dbReference type="InterPro" id="IPR004761">
    <property type="entry name" value="Spore_GerAB"/>
</dbReference>
<accession>A0A6C0FZZ1</accession>
<protein>
    <submittedName>
        <fullName evidence="9">GerAB/ArcD/ProY family transporter</fullName>
    </submittedName>
</protein>
<evidence type="ECO:0000313" key="10">
    <source>
        <dbReference type="Proteomes" id="UP000476064"/>
    </source>
</evidence>
<feature type="transmembrane region" description="Helical" evidence="8">
    <location>
        <begin position="38"/>
        <end position="59"/>
    </location>
</feature>
<comment type="similarity">
    <text evidence="2">Belongs to the amino acid-polyamine-organocation (APC) superfamily. Spore germination protein (SGP) (TC 2.A.3.9) family.</text>
</comment>
<keyword evidence="4" id="KW-0309">Germination</keyword>
<feature type="transmembrane region" description="Helical" evidence="8">
    <location>
        <begin position="304"/>
        <end position="320"/>
    </location>
</feature>
<dbReference type="PANTHER" id="PTHR34975">
    <property type="entry name" value="SPORE GERMINATION PROTEIN A2"/>
    <property type="match status" value="1"/>
</dbReference>
<evidence type="ECO:0000256" key="6">
    <source>
        <dbReference type="ARBA" id="ARBA00022989"/>
    </source>
</evidence>
<sequence length="368" mass="41495">MKGITQVQLYVMLTQFLFSTAIGFYIGPLVEMAGFMSWMSTVLGWGFGLLLSYFSYRLYRKRPDSFLGEYGKEILGRWPHYILFAVAVVIHLYMAAFILRELTDFIIQIYLPGTPSWAVTTLFGLCIARGTRSGPVGFFRGAQGLFLFSVISVLTFPLFTVNPVDNDRLVALLTDFHPRGIWEGGILSTAFFAEMSFIIYLFPYFNHNRKTFRTLVWASLSALVVVVVNMIAVLLLFGSDLTANITYPTLELIRYMRAGSFLENLDPLLIVFWLFSMLLKIGLFLIVGTILATHLFGLKDHKPLSYGMSAAMIFLSMYLFDSMADIEKITDSGGSAMLILKAAMPSLYLFVDWLRNGRRKNANAVSAE</sequence>
<evidence type="ECO:0000256" key="7">
    <source>
        <dbReference type="ARBA" id="ARBA00023136"/>
    </source>
</evidence>
<keyword evidence="5 8" id="KW-0812">Transmembrane</keyword>
<dbReference type="Proteomes" id="UP000476064">
    <property type="component" value="Chromosome"/>
</dbReference>
<evidence type="ECO:0000256" key="1">
    <source>
        <dbReference type="ARBA" id="ARBA00004141"/>
    </source>
</evidence>
<proteinExistence type="inferred from homology"/>
<evidence type="ECO:0000256" key="4">
    <source>
        <dbReference type="ARBA" id="ARBA00022544"/>
    </source>
</evidence>
<feature type="transmembrane region" description="Helical" evidence="8">
    <location>
        <begin position="270"/>
        <end position="292"/>
    </location>
</feature>
<feature type="transmembrane region" description="Helical" evidence="8">
    <location>
        <begin position="181"/>
        <end position="202"/>
    </location>
</feature>